<sequence>MSVKDCGYHKYERRKLLRRIFAGVLGFIVLVLLVILLIWVILRPTKPRFLLQDVTVHVFNVSTSGASPSPTSPTPNTVTVTMQATLLAHNPNDQIGVYYQNLDVYASYRNQQISLATVLPPTYQDHNDDTVWSPFLCGNAVPVSPYVLSALQQDQSAGGMLVNVKVNGRVKWKVGTWTSGRYHLYVNCPAYIRFPGDPNMTIGVVGTAIKFQILQSCSVDV</sequence>
<dbReference type="EMBL" id="CM039434">
    <property type="protein sequence ID" value="KAI4322463.1"/>
    <property type="molecule type" value="Genomic_DNA"/>
</dbReference>
<gene>
    <name evidence="1" type="ORF">L6164_022156</name>
</gene>
<protein>
    <submittedName>
        <fullName evidence="1">Uncharacterized protein</fullName>
    </submittedName>
</protein>
<reference evidence="1 2" key="1">
    <citation type="journal article" date="2022" name="DNA Res.">
        <title>Chromosomal-level genome assembly of the orchid tree Bauhinia variegata (Leguminosae; Cercidoideae) supports the allotetraploid origin hypothesis of Bauhinia.</title>
        <authorList>
            <person name="Zhong Y."/>
            <person name="Chen Y."/>
            <person name="Zheng D."/>
            <person name="Pang J."/>
            <person name="Liu Y."/>
            <person name="Luo S."/>
            <person name="Meng S."/>
            <person name="Qian L."/>
            <person name="Wei D."/>
            <person name="Dai S."/>
            <person name="Zhou R."/>
        </authorList>
    </citation>
    <scope>NUCLEOTIDE SEQUENCE [LARGE SCALE GENOMIC DNA]</scope>
    <source>
        <strain evidence="1">BV-YZ2020</strain>
    </source>
</reference>
<name>A0ACB9MEQ8_BAUVA</name>
<accession>A0ACB9MEQ8</accession>
<evidence type="ECO:0000313" key="1">
    <source>
        <dbReference type="EMBL" id="KAI4322463.1"/>
    </source>
</evidence>
<evidence type="ECO:0000313" key="2">
    <source>
        <dbReference type="Proteomes" id="UP000828941"/>
    </source>
</evidence>
<keyword evidence="2" id="KW-1185">Reference proteome</keyword>
<organism evidence="1 2">
    <name type="scientific">Bauhinia variegata</name>
    <name type="common">Purple orchid tree</name>
    <name type="synonym">Phanera variegata</name>
    <dbReference type="NCBI Taxonomy" id="167791"/>
    <lineage>
        <taxon>Eukaryota</taxon>
        <taxon>Viridiplantae</taxon>
        <taxon>Streptophyta</taxon>
        <taxon>Embryophyta</taxon>
        <taxon>Tracheophyta</taxon>
        <taxon>Spermatophyta</taxon>
        <taxon>Magnoliopsida</taxon>
        <taxon>eudicotyledons</taxon>
        <taxon>Gunneridae</taxon>
        <taxon>Pentapetalae</taxon>
        <taxon>rosids</taxon>
        <taxon>fabids</taxon>
        <taxon>Fabales</taxon>
        <taxon>Fabaceae</taxon>
        <taxon>Cercidoideae</taxon>
        <taxon>Cercideae</taxon>
        <taxon>Bauhiniinae</taxon>
        <taxon>Bauhinia</taxon>
    </lineage>
</organism>
<proteinExistence type="predicted"/>
<dbReference type="Proteomes" id="UP000828941">
    <property type="component" value="Chromosome 9"/>
</dbReference>
<comment type="caution">
    <text evidence="1">The sequence shown here is derived from an EMBL/GenBank/DDBJ whole genome shotgun (WGS) entry which is preliminary data.</text>
</comment>